<accession>A0A4R6S1V0</accession>
<evidence type="ECO:0008006" key="5">
    <source>
        <dbReference type="Google" id="ProtNLM"/>
    </source>
</evidence>
<evidence type="ECO:0000313" key="3">
    <source>
        <dbReference type="EMBL" id="TDP93233.1"/>
    </source>
</evidence>
<dbReference type="OrthoDB" id="4989486at2"/>
<organism evidence="3 4">
    <name type="scientific">Leucobacter luti</name>
    <dbReference type="NCBI Taxonomy" id="340320"/>
    <lineage>
        <taxon>Bacteria</taxon>
        <taxon>Bacillati</taxon>
        <taxon>Actinomycetota</taxon>
        <taxon>Actinomycetes</taxon>
        <taxon>Micrococcales</taxon>
        <taxon>Microbacteriaceae</taxon>
        <taxon>Leucobacter</taxon>
    </lineage>
</organism>
<dbReference type="AlphaFoldDB" id="A0A4R6S1V0"/>
<feature type="compositionally biased region" description="Polar residues" evidence="1">
    <location>
        <begin position="28"/>
        <end position="40"/>
    </location>
</feature>
<feature type="compositionally biased region" description="Low complexity" evidence="1">
    <location>
        <begin position="13"/>
        <end position="23"/>
    </location>
</feature>
<keyword evidence="4" id="KW-1185">Reference proteome</keyword>
<keyword evidence="2" id="KW-0472">Membrane</keyword>
<dbReference type="RefSeq" id="WP_133616333.1">
    <property type="nucleotide sequence ID" value="NZ_SNYA01000003.1"/>
</dbReference>
<proteinExistence type="predicted"/>
<gene>
    <name evidence="3" type="ORF">EDF62_1210</name>
</gene>
<protein>
    <recommendedName>
        <fullName evidence="5">Adhesin</fullName>
    </recommendedName>
</protein>
<dbReference type="Proteomes" id="UP000295601">
    <property type="component" value="Unassembled WGS sequence"/>
</dbReference>
<evidence type="ECO:0000313" key="4">
    <source>
        <dbReference type="Proteomes" id="UP000295601"/>
    </source>
</evidence>
<reference evidence="3 4" key="1">
    <citation type="submission" date="2019-03" db="EMBL/GenBank/DDBJ databases">
        <title>Genomic analyses of the natural microbiome of Caenorhabditis elegans.</title>
        <authorList>
            <person name="Samuel B."/>
        </authorList>
    </citation>
    <scope>NUCLEOTIDE SEQUENCE [LARGE SCALE GENOMIC DNA]</scope>
    <source>
        <strain evidence="3 4">JUb18</strain>
    </source>
</reference>
<name>A0A4R6S1V0_9MICO</name>
<evidence type="ECO:0000256" key="1">
    <source>
        <dbReference type="SAM" id="MobiDB-lite"/>
    </source>
</evidence>
<dbReference type="EMBL" id="SNYA01000003">
    <property type="protein sequence ID" value="TDP93233.1"/>
    <property type="molecule type" value="Genomic_DNA"/>
</dbReference>
<keyword evidence="2" id="KW-1133">Transmembrane helix</keyword>
<feature type="compositionally biased region" description="Pro residues" evidence="1">
    <location>
        <begin position="1"/>
        <end position="12"/>
    </location>
</feature>
<sequence>MTHNQPPAPAQPQQPAQHPQTPQDPHSGPTSQRPSQGPSRTAKTIMYITAVAGGVALLGIAASAAYSAAGTRLGTASGDSSRSVSVEGVTELDLDISLADFTLKFGAVDEAQLKVSGTDSDRWALKRDRDTLVVTSPQRLGGSSCLFGFCPPDRAAHTTVILTLPETLERQAVNAEIDVSVGSFTSTGTFGDLAVEVGTGEATVAGDARTLSVSVGVGSFSGDLTGVTAADFEVSMGDVRTTLRGDAPDSVDVEVGTGSADLQLPDVEYRVDASVELGDLRNQLRTSSSAPNRITADISLGDLALRPLR</sequence>
<feature type="transmembrane region" description="Helical" evidence="2">
    <location>
        <begin position="45"/>
        <end position="66"/>
    </location>
</feature>
<feature type="region of interest" description="Disordered" evidence="1">
    <location>
        <begin position="1"/>
        <end position="40"/>
    </location>
</feature>
<evidence type="ECO:0000256" key="2">
    <source>
        <dbReference type="SAM" id="Phobius"/>
    </source>
</evidence>
<keyword evidence="2" id="KW-0812">Transmembrane</keyword>
<comment type="caution">
    <text evidence="3">The sequence shown here is derived from an EMBL/GenBank/DDBJ whole genome shotgun (WGS) entry which is preliminary data.</text>
</comment>